<dbReference type="Proteomes" id="UP000534294">
    <property type="component" value="Unassembled WGS sequence"/>
</dbReference>
<feature type="compositionally biased region" description="Polar residues" evidence="2">
    <location>
        <begin position="170"/>
        <end position="179"/>
    </location>
</feature>
<evidence type="ECO:0000256" key="2">
    <source>
        <dbReference type="SAM" id="MobiDB-lite"/>
    </source>
</evidence>
<feature type="region of interest" description="Disordered" evidence="2">
    <location>
        <begin position="1"/>
        <end position="24"/>
    </location>
</feature>
<feature type="compositionally biased region" description="Low complexity" evidence="2">
    <location>
        <begin position="1"/>
        <end position="15"/>
    </location>
</feature>
<keyword evidence="4" id="KW-1185">Reference proteome</keyword>
<organism evidence="3 4">
    <name type="scientific">Prosthecobacter dejongeii</name>
    <dbReference type="NCBI Taxonomy" id="48465"/>
    <lineage>
        <taxon>Bacteria</taxon>
        <taxon>Pseudomonadati</taxon>
        <taxon>Verrucomicrobiota</taxon>
        <taxon>Verrucomicrobiia</taxon>
        <taxon>Verrucomicrobiales</taxon>
        <taxon>Verrucomicrobiaceae</taxon>
        <taxon>Prosthecobacter</taxon>
    </lineage>
</organism>
<keyword evidence="1" id="KW-0175">Coiled coil</keyword>
<reference evidence="3 4" key="1">
    <citation type="submission" date="2020-08" db="EMBL/GenBank/DDBJ databases">
        <title>Genomic Encyclopedia of Type Strains, Phase IV (KMG-IV): sequencing the most valuable type-strain genomes for metagenomic binning, comparative biology and taxonomic classification.</title>
        <authorList>
            <person name="Goeker M."/>
        </authorList>
    </citation>
    <scope>NUCLEOTIDE SEQUENCE [LARGE SCALE GENOMIC DNA]</scope>
    <source>
        <strain evidence="3 4">DSM 12251</strain>
    </source>
</reference>
<feature type="coiled-coil region" evidence="1">
    <location>
        <begin position="104"/>
        <end position="131"/>
    </location>
</feature>
<feature type="region of interest" description="Disordered" evidence="2">
    <location>
        <begin position="40"/>
        <end position="62"/>
    </location>
</feature>
<feature type="region of interest" description="Disordered" evidence="2">
    <location>
        <begin position="139"/>
        <end position="179"/>
    </location>
</feature>
<dbReference type="EMBL" id="JACHIF010000005">
    <property type="protein sequence ID" value="MBB5038397.1"/>
    <property type="molecule type" value="Genomic_DNA"/>
</dbReference>
<protein>
    <submittedName>
        <fullName evidence="3">Uncharacterized protein</fullName>
    </submittedName>
</protein>
<feature type="compositionally biased region" description="Basic and acidic residues" evidence="2">
    <location>
        <begin position="139"/>
        <end position="148"/>
    </location>
</feature>
<dbReference type="AlphaFoldDB" id="A0A7W7YLX5"/>
<evidence type="ECO:0000313" key="3">
    <source>
        <dbReference type="EMBL" id="MBB5038397.1"/>
    </source>
</evidence>
<evidence type="ECO:0000313" key="4">
    <source>
        <dbReference type="Proteomes" id="UP000534294"/>
    </source>
</evidence>
<accession>A0A7W7YLX5</accession>
<gene>
    <name evidence="3" type="ORF">HNQ64_002660</name>
</gene>
<proteinExistence type="predicted"/>
<dbReference type="RefSeq" id="WP_184209186.1">
    <property type="nucleotide sequence ID" value="NZ_JACHIF010000005.1"/>
</dbReference>
<feature type="compositionally biased region" description="Basic and acidic residues" evidence="2">
    <location>
        <begin position="41"/>
        <end position="50"/>
    </location>
</feature>
<sequence length="179" mass="19685">MSTDHSSSADDASQASHKKTSVLDSLKSAGGSFKRFVTHSSLKEGQKDDLNQALHNGGEKKAELERYRDLKAGFEKMKKVDAAYAANQALAPLSGRKGLDSTETNRQLKLLETMENEIKAMEKKNPLIKKELEYAQRHGEVDKVKKDAAGQGTSLRDTLKGAVGVKTDPRQSSSRQQRL</sequence>
<comment type="caution">
    <text evidence="3">The sequence shown here is derived from an EMBL/GenBank/DDBJ whole genome shotgun (WGS) entry which is preliminary data.</text>
</comment>
<evidence type="ECO:0000256" key="1">
    <source>
        <dbReference type="SAM" id="Coils"/>
    </source>
</evidence>
<name>A0A7W7YLX5_9BACT</name>